<dbReference type="AlphaFoldDB" id="A0AA38RR50"/>
<reference evidence="2" key="1">
    <citation type="submission" date="2022-07" db="EMBL/GenBank/DDBJ databases">
        <title>Fungi with potential for degradation of polypropylene.</title>
        <authorList>
            <person name="Gostincar C."/>
        </authorList>
    </citation>
    <scope>NUCLEOTIDE SEQUENCE</scope>
    <source>
        <strain evidence="2">EXF-13287</strain>
    </source>
</reference>
<feature type="compositionally biased region" description="Polar residues" evidence="1">
    <location>
        <begin position="236"/>
        <end position="246"/>
    </location>
</feature>
<gene>
    <name evidence="2" type="ORF">NKR19_g6477</name>
</gene>
<name>A0AA38RR50_9PEZI</name>
<proteinExistence type="predicted"/>
<evidence type="ECO:0000313" key="3">
    <source>
        <dbReference type="Proteomes" id="UP001174691"/>
    </source>
</evidence>
<keyword evidence="3" id="KW-1185">Reference proteome</keyword>
<feature type="region of interest" description="Disordered" evidence="1">
    <location>
        <begin position="203"/>
        <end position="246"/>
    </location>
</feature>
<comment type="caution">
    <text evidence="2">The sequence shown here is derived from an EMBL/GenBank/DDBJ whole genome shotgun (WGS) entry which is preliminary data.</text>
</comment>
<protein>
    <submittedName>
        <fullName evidence="2">Uncharacterized protein</fullName>
    </submittedName>
</protein>
<sequence>MATSEERYITDPAQLEDPDLAVKLSDLDLAGNPQYSGESTQYGAQRLRLALLQPLVNPAMFAACRVPEPKTVRIPNHSINDAASHEYLDISALDKAWRKALVKLPPASHVTFDLSLPKPVDDSDPPRKIFWETAMPRTGNYAAISARTVMRLVASIATVTRMRAQGDVHFELIYNETEGVSPAGMGMLAEQLRLLAKAKGTAQTGTVKVARTDADPGSADAAGDEEDPGPEGPQTAPKTQQIDETA</sequence>
<organism evidence="2 3">
    <name type="scientific">Coniochaeta hoffmannii</name>
    <dbReference type="NCBI Taxonomy" id="91930"/>
    <lineage>
        <taxon>Eukaryota</taxon>
        <taxon>Fungi</taxon>
        <taxon>Dikarya</taxon>
        <taxon>Ascomycota</taxon>
        <taxon>Pezizomycotina</taxon>
        <taxon>Sordariomycetes</taxon>
        <taxon>Sordariomycetidae</taxon>
        <taxon>Coniochaetales</taxon>
        <taxon>Coniochaetaceae</taxon>
        <taxon>Coniochaeta</taxon>
    </lineage>
</organism>
<evidence type="ECO:0000256" key="1">
    <source>
        <dbReference type="SAM" id="MobiDB-lite"/>
    </source>
</evidence>
<accession>A0AA38RR50</accession>
<dbReference type="EMBL" id="JANBVN010000100">
    <property type="protein sequence ID" value="KAJ9144384.1"/>
    <property type="molecule type" value="Genomic_DNA"/>
</dbReference>
<evidence type="ECO:0000313" key="2">
    <source>
        <dbReference type="EMBL" id="KAJ9144384.1"/>
    </source>
</evidence>
<dbReference type="Proteomes" id="UP001174691">
    <property type="component" value="Unassembled WGS sequence"/>
</dbReference>